<dbReference type="SUPFAM" id="SSF51366">
    <property type="entry name" value="Ribulose-phoshate binding barrel"/>
    <property type="match status" value="1"/>
</dbReference>
<comment type="catalytic activity">
    <reaction evidence="1">
        <text>D-ribulose 5-phosphate + formaldehyde = D-arabino-hex-3-ulose 6-phosphate</text>
        <dbReference type="Rhea" id="RHEA:25201"/>
        <dbReference type="ChEBI" id="CHEBI:16842"/>
        <dbReference type="ChEBI" id="CHEBI:58121"/>
        <dbReference type="ChEBI" id="CHEBI:58542"/>
        <dbReference type="EC" id="4.1.2.43"/>
    </reaction>
</comment>
<dbReference type="eggNOG" id="COG0269">
    <property type="taxonomic scope" value="Bacteria"/>
</dbReference>
<keyword evidence="6" id="KW-0456">Lyase</keyword>
<evidence type="ECO:0000256" key="3">
    <source>
        <dbReference type="ARBA" id="ARBA00006350"/>
    </source>
</evidence>
<dbReference type="InterPro" id="IPR011060">
    <property type="entry name" value="RibuloseP-bd_barrel"/>
</dbReference>
<evidence type="ECO:0000256" key="2">
    <source>
        <dbReference type="ARBA" id="ARBA00005014"/>
    </source>
</evidence>
<dbReference type="GO" id="GO:0004590">
    <property type="term" value="F:orotidine-5'-phosphate decarboxylase activity"/>
    <property type="evidence" value="ECO:0007669"/>
    <property type="project" value="InterPro"/>
</dbReference>
<dbReference type="FunFam" id="3.20.20.70:FF:000022">
    <property type="entry name" value="3-keto-L-gulonate-6-phosphate decarboxylase UlaD"/>
    <property type="match status" value="1"/>
</dbReference>
<comment type="similarity">
    <text evidence="3">Belongs to the HPS/KGPDC family. HPS subfamily.</text>
</comment>
<dbReference type="GO" id="GO:0043801">
    <property type="term" value="F:hexulose-6-phosphate synthase activity"/>
    <property type="evidence" value="ECO:0007669"/>
    <property type="project" value="UniProtKB-EC"/>
</dbReference>
<evidence type="ECO:0000256" key="5">
    <source>
        <dbReference type="ARBA" id="ARBA00022563"/>
    </source>
</evidence>
<dbReference type="Gene3D" id="3.20.20.70">
    <property type="entry name" value="Aldolase class I"/>
    <property type="match status" value="1"/>
</dbReference>
<evidence type="ECO:0000259" key="8">
    <source>
        <dbReference type="SMART" id="SM00934"/>
    </source>
</evidence>
<dbReference type="Proteomes" id="UP000051647">
    <property type="component" value="Unassembled WGS sequence"/>
</dbReference>
<dbReference type="EMBL" id="AZFA01000012">
    <property type="protein sequence ID" value="KRL66728.1"/>
    <property type="molecule type" value="Genomic_DNA"/>
</dbReference>
<evidence type="ECO:0000313" key="9">
    <source>
        <dbReference type="EMBL" id="KRL66728.1"/>
    </source>
</evidence>
<keyword evidence="10" id="KW-1185">Reference proteome</keyword>
<dbReference type="OrthoDB" id="43475at2"/>
<comment type="pathway">
    <text evidence="2">One-carbon metabolism; formaldehyde assimilation via RuMP pathway; D-fructose 6-phosphate from D-ribulose 5-phosphate and formaldehyde: step 1/2.</text>
</comment>
<dbReference type="EC" id="4.1.2.43" evidence="4"/>
<protein>
    <recommendedName>
        <fullName evidence="4">3-hexulose-6-phosphate synthase</fullName>
        <ecNumber evidence="4">4.1.2.43</ecNumber>
    </recommendedName>
</protein>
<feature type="domain" description="Orotidine 5'-phosphate decarboxylase" evidence="8">
    <location>
        <begin position="2"/>
        <end position="203"/>
    </location>
</feature>
<comment type="caution">
    <text evidence="9">The sequence shown here is derived from an EMBL/GenBank/DDBJ whole genome shotgun (WGS) entry which is preliminary data.</text>
</comment>
<dbReference type="RefSeq" id="WP_010624309.1">
    <property type="nucleotide sequence ID" value="NZ_AZFA01000012.1"/>
</dbReference>
<dbReference type="GO" id="GO:0019854">
    <property type="term" value="P:L-ascorbic acid catabolic process"/>
    <property type="evidence" value="ECO:0007669"/>
    <property type="project" value="TreeGrafter"/>
</dbReference>
<evidence type="ECO:0000256" key="1">
    <source>
        <dbReference type="ARBA" id="ARBA00000718"/>
    </source>
</evidence>
<name>A0A0R1SL91_9LACO</name>
<organism evidence="9 10">
    <name type="scientific">Companilactobacillus versmoldensis DSM 14857 = KCTC 3814</name>
    <dbReference type="NCBI Taxonomy" id="1423815"/>
    <lineage>
        <taxon>Bacteria</taxon>
        <taxon>Bacillati</taxon>
        <taxon>Bacillota</taxon>
        <taxon>Bacilli</taxon>
        <taxon>Lactobacillales</taxon>
        <taxon>Lactobacillaceae</taxon>
        <taxon>Companilactobacillus</taxon>
    </lineage>
</organism>
<dbReference type="SMART" id="SM00934">
    <property type="entry name" value="OMPdecase"/>
    <property type="match status" value="1"/>
</dbReference>
<evidence type="ECO:0000313" key="10">
    <source>
        <dbReference type="Proteomes" id="UP000051647"/>
    </source>
</evidence>
<dbReference type="STRING" id="1423815.FC27_GL000466"/>
<evidence type="ECO:0000256" key="6">
    <source>
        <dbReference type="ARBA" id="ARBA00023239"/>
    </source>
</evidence>
<dbReference type="GO" id="GO:0006207">
    <property type="term" value="P:'de novo' pyrimidine nucleobase biosynthetic process"/>
    <property type="evidence" value="ECO:0007669"/>
    <property type="project" value="InterPro"/>
</dbReference>
<keyword evidence="5" id="KW-0554">One-carbon metabolism</keyword>
<dbReference type="InterPro" id="IPR001754">
    <property type="entry name" value="OMPdeCOase_dom"/>
</dbReference>
<proteinExistence type="inferred from homology"/>
<dbReference type="NCBIfam" id="TIGR03128">
    <property type="entry name" value="RuMP_HxlA"/>
    <property type="match status" value="1"/>
</dbReference>
<dbReference type="InterPro" id="IPR013785">
    <property type="entry name" value="Aldolase_TIM"/>
</dbReference>
<evidence type="ECO:0000256" key="7">
    <source>
        <dbReference type="ARBA" id="ARBA00023277"/>
    </source>
</evidence>
<dbReference type="PANTHER" id="PTHR35039">
    <property type="entry name" value="3-KETO-L-GULONATE-6-PHOSPHATE DECARBOXYLASE SGBH-RELATED"/>
    <property type="match status" value="1"/>
</dbReference>
<keyword evidence="7" id="KW-0119">Carbohydrate metabolism</keyword>
<dbReference type="PANTHER" id="PTHR35039:SF3">
    <property type="entry name" value="3-KETO-L-GULONATE-6-PHOSPHATE DECARBOXYLASE SGBH-RELATED"/>
    <property type="match status" value="1"/>
</dbReference>
<accession>A0A0R1SL91</accession>
<dbReference type="GO" id="GO:0033982">
    <property type="term" value="F:3-dehydro-L-gulonate-6-phosphate decarboxylase activity"/>
    <property type="evidence" value="ECO:0007669"/>
    <property type="project" value="TreeGrafter"/>
</dbReference>
<dbReference type="Pfam" id="PF00215">
    <property type="entry name" value="OMPdecase"/>
    <property type="match status" value="1"/>
</dbReference>
<reference evidence="9 10" key="1">
    <citation type="journal article" date="2015" name="Genome Announc.">
        <title>Expanding the biotechnology potential of lactobacilli through comparative genomics of 213 strains and associated genera.</title>
        <authorList>
            <person name="Sun Z."/>
            <person name="Harris H.M."/>
            <person name="McCann A."/>
            <person name="Guo C."/>
            <person name="Argimon S."/>
            <person name="Zhang W."/>
            <person name="Yang X."/>
            <person name="Jeffery I.B."/>
            <person name="Cooney J.C."/>
            <person name="Kagawa T.F."/>
            <person name="Liu W."/>
            <person name="Song Y."/>
            <person name="Salvetti E."/>
            <person name="Wrobel A."/>
            <person name="Rasinkangas P."/>
            <person name="Parkhill J."/>
            <person name="Rea M.C."/>
            <person name="O'Sullivan O."/>
            <person name="Ritari J."/>
            <person name="Douillard F.P."/>
            <person name="Paul Ross R."/>
            <person name="Yang R."/>
            <person name="Briner A.E."/>
            <person name="Felis G.E."/>
            <person name="de Vos W.M."/>
            <person name="Barrangou R."/>
            <person name="Klaenhammer T.R."/>
            <person name="Caufield P.W."/>
            <person name="Cui Y."/>
            <person name="Zhang H."/>
            <person name="O'Toole P.W."/>
        </authorList>
    </citation>
    <scope>NUCLEOTIDE SEQUENCE [LARGE SCALE GENOMIC DNA]</scope>
    <source>
        <strain evidence="9 10">DSM 14857</strain>
    </source>
</reference>
<sequence>MKLQLAIDLEDIDGAIKLIDKTKDYVDVFEYGTPLVINFGLEGLQKIRKAFPDITLLADLKIMDVAPYEVAQAYKYGADITTILAQAEDQSIKDAIKGAREAKKEILVDMIAVRDIEKRTKEVDQMGADYVCTHTGYDTQDLGETPFETFHKMKSNTTKTKTAVAGGIKIDTADQIIEENPDLLIVGGGIATVDDPAAAAKTIKDKMIAAGKVNE</sequence>
<dbReference type="GO" id="GO:0006730">
    <property type="term" value="P:one-carbon metabolic process"/>
    <property type="evidence" value="ECO:0007669"/>
    <property type="project" value="UniProtKB-KW"/>
</dbReference>
<dbReference type="PATRIC" id="fig|1423815.3.peg.473"/>
<dbReference type="AlphaFoldDB" id="A0A0R1SL91"/>
<evidence type="ECO:0000256" key="4">
    <source>
        <dbReference type="ARBA" id="ARBA00012890"/>
    </source>
</evidence>
<gene>
    <name evidence="9" type="ORF">FC27_GL000466</name>
</gene>
<dbReference type="InterPro" id="IPR017553">
    <property type="entry name" value="3-hexulose-6-phosphate_synth"/>
</dbReference>